<dbReference type="InterPro" id="IPR032436">
    <property type="entry name" value="URB1_C"/>
</dbReference>
<dbReference type="GO" id="GO:0005730">
    <property type="term" value="C:nucleolus"/>
    <property type="evidence" value="ECO:0007669"/>
    <property type="project" value="TreeGrafter"/>
</dbReference>
<dbReference type="GO" id="GO:0000463">
    <property type="term" value="P:maturation of LSU-rRNA from tricistronic rRNA transcript (SSU-rRNA, 5.8S rRNA, LSU-rRNA)"/>
    <property type="evidence" value="ECO:0007669"/>
    <property type="project" value="TreeGrafter"/>
</dbReference>
<feature type="domain" description="URB1 C-terminal" evidence="2">
    <location>
        <begin position="881"/>
        <end position="1078"/>
    </location>
</feature>
<dbReference type="Proteomes" id="UP001201980">
    <property type="component" value="Unassembled WGS sequence"/>
</dbReference>
<name>A0AAD5RMV3_9PEZI</name>
<reference evidence="4" key="1">
    <citation type="submission" date="2022-07" db="EMBL/GenBank/DDBJ databases">
        <title>Draft genome sequence of Zalerion maritima ATCC 34329, a (micro)plastics degrading marine fungus.</title>
        <authorList>
            <person name="Paco A."/>
            <person name="Goncalves M.F.M."/>
            <person name="Rocha-Santos T.A.P."/>
            <person name="Alves A."/>
        </authorList>
    </citation>
    <scope>NUCLEOTIDE SEQUENCE</scope>
    <source>
        <strain evidence="4">ATCC 34329</strain>
    </source>
</reference>
<dbReference type="EMBL" id="JAKWBI020000455">
    <property type="protein sequence ID" value="KAJ2894811.1"/>
    <property type="molecule type" value="Genomic_DNA"/>
</dbReference>
<feature type="domain" description="URB1 N-terminal" evidence="1">
    <location>
        <begin position="96"/>
        <end position="430"/>
    </location>
</feature>
<feature type="domain" description="URB1 central HEAT repeat" evidence="3">
    <location>
        <begin position="620"/>
        <end position="806"/>
    </location>
</feature>
<dbReference type="InterPro" id="IPR021714">
    <property type="entry name" value="URB1_N"/>
</dbReference>
<dbReference type="GO" id="GO:0000466">
    <property type="term" value="P:maturation of 5.8S rRNA from tricistronic rRNA transcript (SSU-rRNA, 5.8S rRNA, LSU-rRNA)"/>
    <property type="evidence" value="ECO:0007669"/>
    <property type="project" value="TreeGrafter"/>
</dbReference>
<dbReference type="Pfam" id="PF11707">
    <property type="entry name" value="Npa1"/>
    <property type="match status" value="1"/>
</dbReference>
<dbReference type="InterPro" id="IPR039844">
    <property type="entry name" value="URB1"/>
</dbReference>
<evidence type="ECO:0000259" key="3">
    <source>
        <dbReference type="Pfam" id="PF26140"/>
    </source>
</evidence>
<organism evidence="4 5">
    <name type="scientific">Zalerion maritima</name>
    <dbReference type="NCBI Taxonomy" id="339359"/>
    <lineage>
        <taxon>Eukaryota</taxon>
        <taxon>Fungi</taxon>
        <taxon>Dikarya</taxon>
        <taxon>Ascomycota</taxon>
        <taxon>Pezizomycotina</taxon>
        <taxon>Sordariomycetes</taxon>
        <taxon>Lulworthiomycetidae</taxon>
        <taxon>Lulworthiales</taxon>
        <taxon>Lulworthiaceae</taxon>
        <taxon>Zalerion</taxon>
    </lineage>
</organism>
<evidence type="ECO:0000313" key="5">
    <source>
        <dbReference type="Proteomes" id="UP001201980"/>
    </source>
</evidence>
<dbReference type="Pfam" id="PF26140">
    <property type="entry name" value="HEAT_URB1"/>
    <property type="match status" value="1"/>
</dbReference>
<protein>
    <submittedName>
        <fullName evidence="4">Ribosome biogenesis protein urb1 protein</fullName>
    </submittedName>
</protein>
<sequence length="1116" mass="124763">MADPPPKRRKIAHEASPTSEEVYTSRQLQQLLTFNHQDFRGARHGLTSFKNFLEPFVNDVSEGSEQANLSERKTILNEYLEAVKPWDEDDGDAGCLNDITQMWAAACQVNNDNVMSAAAIALSLLLKVISSVLELRKHGLRICRSLLQKRELLSIARNLSAEKGKEFIISPTLRLVREMLCFDGGELAEDVFRARSFTFKAMGRNMGIRYRGDGLENPKRPSARTTATRLFLSALKFVNSEARQELLSQKDMVTALFTGIKDDPPYLIYEILESLQTYVLGDSKLPGPIKLKVFNAYTLPRIAILYSYNYDAKGEDEDATVSAVAHRFLLQLCSPEPSGILRPNSGFYPPGVDPDNANTAASWRQKFDGEIPVRHSVLLGLSQGLKPWANLKHSELLLHMFRAAPELVAPYFRLKEAFTFDPKLSSTWIGFSALIFSSIQLPIPPFFGHTKPKCAKVPPPTSIVLDNLVPPSLTQQAVTKCLAQQQSNLIPFFAIRLLIIAFQKLERVVKLYRATGSAEWKNEISLLRTRFERRVPSAKDVLKSYLSVPQANLLHREAASRLLHLYCHNLTSAENSSLDVSRPLLEVIKGLEDEQATSQGEALSRMELDNLVAVADASFSIRWFSKAGGRKTSLFTSLLRLSLNAPSESLSRRLLSSLLKVAKTYHLIDHTQGLSTFTSLYRALESLGEEKTDDVWSFLDNCVTRLGNDMNLKYFTMAIELGKDDDTQSTEGCVSKMTACLHEQFLFVAKSGTEESLAAVTKLLAVYIGHVRTGQNTKQLDFVVKSMTDAMPPKFRAAKALKKVKDSTPPCLLENLVDDRKVADQNAFAEEGWTSSTTNIHHMNLDDLLCLDPLVELDNSALTRWANKPVEKLVHDGHIRALVMLLTSEHSSIRLEAAVNIVKLASKIKQAKSYLPHLQLWLVLMELAETVTPNLAQEPALGIFVSFAAHSLTILTKPLHPIYPALNKFLCAAPRWQSNRLPFISHFLDGDSETEGSFYAGFVWIFKFLADGIRSPRDIALFFNDRTPVERLLTDSWSHPNTQEGVRFAALGMLKRVADVEGGKGADLLVSKLAIPPWLAIMEVRAQEEEKEKEELACRLLRGKIMSRARGLQSTQ</sequence>
<comment type="caution">
    <text evidence="4">The sequence shown here is derived from an EMBL/GenBank/DDBJ whole genome shotgun (WGS) entry which is preliminary data.</text>
</comment>
<dbReference type="SUPFAM" id="SSF48371">
    <property type="entry name" value="ARM repeat"/>
    <property type="match status" value="1"/>
</dbReference>
<accession>A0AAD5RMV3</accession>
<keyword evidence="5" id="KW-1185">Reference proteome</keyword>
<gene>
    <name evidence="4" type="ORF">MKZ38_007208</name>
</gene>
<dbReference type="PANTHER" id="PTHR13500:SF0">
    <property type="entry name" value="NUCLEOLAR PRE-RIBOSOMAL-ASSOCIATED PROTEIN 1"/>
    <property type="match status" value="1"/>
</dbReference>
<dbReference type="InterPro" id="IPR059018">
    <property type="entry name" value="HEAT_URB1"/>
</dbReference>
<dbReference type="PANTHER" id="PTHR13500">
    <property type="entry name" value="NUCLEOLAR PRERIBOSOMAL-ASSOCIATED PROTEIN 1"/>
    <property type="match status" value="1"/>
</dbReference>
<evidence type="ECO:0000259" key="2">
    <source>
        <dbReference type="Pfam" id="PF16201"/>
    </source>
</evidence>
<dbReference type="InterPro" id="IPR016024">
    <property type="entry name" value="ARM-type_fold"/>
</dbReference>
<evidence type="ECO:0000313" key="4">
    <source>
        <dbReference type="EMBL" id="KAJ2894811.1"/>
    </source>
</evidence>
<proteinExistence type="predicted"/>
<dbReference type="Pfam" id="PF16201">
    <property type="entry name" value="NopRA1"/>
    <property type="match status" value="1"/>
</dbReference>
<evidence type="ECO:0000259" key="1">
    <source>
        <dbReference type="Pfam" id="PF11707"/>
    </source>
</evidence>
<dbReference type="AlphaFoldDB" id="A0AAD5RMV3"/>